<dbReference type="Pfam" id="PF00009">
    <property type="entry name" value="GTP_EFTU"/>
    <property type="match status" value="1"/>
</dbReference>
<dbReference type="PRINTS" id="PR00315">
    <property type="entry name" value="ELONGATNFCT"/>
</dbReference>
<organism evidence="6 7">
    <name type="scientific">Brachyspira aalborgi</name>
    <dbReference type="NCBI Taxonomy" id="29522"/>
    <lineage>
        <taxon>Bacteria</taxon>
        <taxon>Pseudomonadati</taxon>
        <taxon>Spirochaetota</taxon>
        <taxon>Spirochaetia</taxon>
        <taxon>Brachyspirales</taxon>
        <taxon>Brachyspiraceae</taxon>
        <taxon>Brachyspira</taxon>
    </lineage>
</organism>
<proteinExistence type="predicted"/>
<evidence type="ECO:0000313" key="7">
    <source>
        <dbReference type="Proteomes" id="UP000325116"/>
    </source>
</evidence>
<evidence type="ECO:0000313" key="6">
    <source>
        <dbReference type="EMBL" id="TXJ12652.1"/>
    </source>
</evidence>
<dbReference type="GO" id="GO:0001514">
    <property type="term" value="P:selenocysteine incorporation"/>
    <property type="evidence" value="ECO:0007669"/>
    <property type="project" value="InterPro"/>
</dbReference>
<dbReference type="Gene3D" id="1.10.10.10">
    <property type="entry name" value="Winged helix-like DNA-binding domain superfamily/Winged helix DNA-binding domain"/>
    <property type="match status" value="1"/>
</dbReference>
<evidence type="ECO:0000256" key="3">
    <source>
        <dbReference type="ARBA" id="ARBA00022917"/>
    </source>
</evidence>
<evidence type="ECO:0000256" key="4">
    <source>
        <dbReference type="ARBA" id="ARBA00023134"/>
    </source>
</evidence>
<dbReference type="RefSeq" id="WP_147757903.1">
    <property type="nucleotide sequence ID" value="NZ_SAXT01000003.1"/>
</dbReference>
<sequence>MNKIIGTAGHVDHGKSELIKALTGIKMMRLPEEKKREMTIDLGFGFFKPKEDITIGVIDVPGHERFIRNMVAGMWSLDLVMLVVCANEGWMNMTEEHSKVALSLGIRNIICVINKIDLVDENKLKESEENINKNLIRIFKKDIEIIKVSAVRGDNIDFLKERITDILIKDKLEEDFKTHIYVDRVFSIKGAGLTITGSIKGGSIKKDDSLIHYPSKREVYIRNIQSYHEDREIVYATSRIAINLKNIKKEEIRRGHLLCDKEETIFLTDEIILELVGDSDIEYLRKIKNAEFAVGTECLVAQIIPLYKKPVYKEDNNNIKNNVEEREIDKRFIRLKFDKPLSVFWKERGILISHGGSAIIGTGNVFWGTKTNPNIRKNIMDNAADFLGNVKRMAYTDLVMSVNGYSFANGKMPDYAVKISNFFVKKDYLNSILEKSKKLIDSKKDGISFEDIRNSFNIDNAFTKAFIDYLIQIKMIMPFNNIYKKYNQNIELNNSQKILLEKLKKEDLNGLEERTIKSLPNGIKDIKVLSALKLAIYLEDGIYYHIESYNKAKNLILKDAKPKDIITIAFVKEKTKLSRKYVIPLLNALEREKLLKRNGNDRIVI</sequence>
<dbReference type="Gene3D" id="3.40.50.300">
    <property type="entry name" value="P-loop containing nucleotide triphosphate hydrolases"/>
    <property type="match status" value="1"/>
</dbReference>
<dbReference type="SUPFAM" id="SSF46785">
    <property type="entry name" value="Winged helix' DNA-binding domain"/>
    <property type="match status" value="1"/>
</dbReference>
<dbReference type="InterPro" id="IPR027417">
    <property type="entry name" value="P-loop_NTPase"/>
</dbReference>
<dbReference type="CDD" id="cd04171">
    <property type="entry name" value="SelB"/>
    <property type="match status" value="1"/>
</dbReference>
<dbReference type="GO" id="GO:0003924">
    <property type="term" value="F:GTPase activity"/>
    <property type="evidence" value="ECO:0007669"/>
    <property type="project" value="InterPro"/>
</dbReference>
<dbReference type="SUPFAM" id="SSF50447">
    <property type="entry name" value="Translation proteins"/>
    <property type="match status" value="1"/>
</dbReference>
<dbReference type="GO" id="GO:0003723">
    <property type="term" value="F:RNA binding"/>
    <property type="evidence" value="ECO:0007669"/>
    <property type="project" value="InterPro"/>
</dbReference>
<dbReference type="InterPro" id="IPR036388">
    <property type="entry name" value="WH-like_DNA-bd_sf"/>
</dbReference>
<dbReference type="GO" id="GO:0003746">
    <property type="term" value="F:translation elongation factor activity"/>
    <property type="evidence" value="ECO:0007669"/>
    <property type="project" value="UniProtKB-KW"/>
</dbReference>
<dbReference type="InterPro" id="IPR036390">
    <property type="entry name" value="WH_DNA-bd_sf"/>
</dbReference>
<keyword evidence="4" id="KW-0547">Nucleotide-binding</keyword>
<keyword evidence="3" id="KW-0648">Protein biosynthesis</keyword>
<dbReference type="PROSITE" id="PS51722">
    <property type="entry name" value="G_TR_2"/>
    <property type="match status" value="1"/>
</dbReference>
<evidence type="ECO:0000256" key="1">
    <source>
        <dbReference type="ARBA" id="ARBA00004496"/>
    </source>
</evidence>
<dbReference type="AlphaFoldDB" id="A0A5C8CLS9"/>
<protein>
    <submittedName>
        <fullName evidence="6">Selenocysteine-specific translation elongation factor</fullName>
    </submittedName>
</protein>
<gene>
    <name evidence="6" type="primary">selB</name>
    <name evidence="6" type="ORF">EPJ80_03340</name>
</gene>
<keyword evidence="4" id="KW-0342">GTP-binding</keyword>
<comment type="caution">
    <text evidence="6">The sequence shown here is derived from an EMBL/GenBank/DDBJ whole genome shotgun (WGS) entry which is preliminary data.</text>
</comment>
<dbReference type="Pfam" id="PF09107">
    <property type="entry name" value="WHD_3rd_SelB"/>
    <property type="match status" value="1"/>
</dbReference>
<dbReference type="NCBIfam" id="TIGR00231">
    <property type="entry name" value="small_GTP"/>
    <property type="match status" value="1"/>
</dbReference>
<dbReference type="GO" id="GO:0005829">
    <property type="term" value="C:cytosol"/>
    <property type="evidence" value="ECO:0007669"/>
    <property type="project" value="TreeGrafter"/>
</dbReference>
<keyword evidence="6" id="KW-0251">Elongation factor</keyword>
<dbReference type="InterPro" id="IPR015191">
    <property type="entry name" value="SelB_WHD4"/>
</dbReference>
<dbReference type="InterPro" id="IPR000795">
    <property type="entry name" value="T_Tr_GTP-bd_dom"/>
</dbReference>
<accession>A0A5C8CLS9</accession>
<evidence type="ECO:0000256" key="2">
    <source>
        <dbReference type="ARBA" id="ARBA00022490"/>
    </source>
</evidence>
<keyword evidence="2" id="KW-0963">Cytoplasm</keyword>
<dbReference type="Gene3D" id="2.40.30.10">
    <property type="entry name" value="Translation factors"/>
    <property type="match status" value="1"/>
</dbReference>
<dbReference type="InterPro" id="IPR050055">
    <property type="entry name" value="EF-Tu_GTPase"/>
</dbReference>
<reference evidence="6 7" key="1">
    <citation type="journal article" date="1992" name="Lakartidningen">
        <title>[Penicillin V and not amoxicillin is the first choice preparation in acute otitis].</title>
        <authorList>
            <person name="Kamme C."/>
            <person name="Lundgren K."/>
            <person name="Prellner K."/>
        </authorList>
    </citation>
    <scope>NUCLEOTIDE SEQUENCE [LARGE SCALE GENOMIC DNA]</scope>
    <source>
        <strain evidence="6 7">W1</strain>
    </source>
</reference>
<dbReference type="SUPFAM" id="SSF52540">
    <property type="entry name" value="P-loop containing nucleoside triphosphate hydrolases"/>
    <property type="match status" value="1"/>
</dbReference>
<dbReference type="InterPro" id="IPR004535">
    <property type="entry name" value="Transl_elong_SelB"/>
</dbReference>
<dbReference type="InterPro" id="IPR009000">
    <property type="entry name" value="Transl_B-barrel_sf"/>
</dbReference>
<dbReference type="InterPro" id="IPR005225">
    <property type="entry name" value="Small_GTP-bd"/>
</dbReference>
<evidence type="ECO:0000259" key="5">
    <source>
        <dbReference type="PROSITE" id="PS51722"/>
    </source>
</evidence>
<dbReference type="GO" id="GO:0005525">
    <property type="term" value="F:GTP binding"/>
    <property type="evidence" value="ECO:0007669"/>
    <property type="project" value="UniProtKB-KW"/>
</dbReference>
<dbReference type="PANTHER" id="PTHR43721:SF22">
    <property type="entry name" value="ELONGATION FACTOR TU, MITOCHONDRIAL"/>
    <property type="match status" value="1"/>
</dbReference>
<name>A0A5C8CLS9_9SPIR</name>
<comment type="subcellular location">
    <subcellularLocation>
        <location evidence="1">Cytoplasm</location>
    </subcellularLocation>
</comment>
<dbReference type="PANTHER" id="PTHR43721">
    <property type="entry name" value="ELONGATION FACTOR TU-RELATED"/>
    <property type="match status" value="1"/>
</dbReference>
<feature type="domain" description="Tr-type G" evidence="5">
    <location>
        <begin position="1"/>
        <end position="171"/>
    </location>
</feature>
<dbReference type="Proteomes" id="UP000325116">
    <property type="component" value="Unassembled WGS sequence"/>
</dbReference>
<dbReference type="NCBIfam" id="TIGR00475">
    <property type="entry name" value="selB"/>
    <property type="match status" value="1"/>
</dbReference>
<dbReference type="EMBL" id="SAXT01000003">
    <property type="protein sequence ID" value="TXJ12652.1"/>
    <property type="molecule type" value="Genomic_DNA"/>
</dbReference>